<accession>A0ABY0QHK7</accession>
<dbReference type="Pfam" id="PF13020">
    <property type="entry name" value="NOV_C"/>
    <property type="match status" value="1"/>
</dbReference>
<evidence type="ECO:0000259" key="1">
    <source>
        <dbReference type="Pfam" id="PF13020"/>
    </source>
</evidence>
<name>A0ABY0QHK7_9BRAD</name>
<dbReference type="InterPro" id="IPR024975">
    <property type="entry name" value="NOV_C"/>
</dbReference>
<dbReference type="EMBL" id="LT629693">
    <property type="protein sequence ID" value="SDK47178.1"/>
    <property type="molecule type" value="Genomic_DNA"/>
</dbReference>
<dbReference type="RefSeq" id="WP_091977044.1">
    <property type="nucleotide sequence ID" value="NZ_LT629693.1"/>
</dbReference>
<dbReference type="EMBL" id="LT629693">
    <property type="protein sequence ID" value="SDK39228.1"/>
    <property type="molecule type" value="Genomic_DNA"/>
</dbReference>
<evidence type="ECO:0000313" key="2">
    <source>
        <dbReference type="EMBL" id="SDK39228.1"/>
    </source>
</evidence>
<evidence type="ECO:0000313" key="3">
    <source>
        <dbReference type="EMBL" id="SDK47178.1"/>
    </source>
</evidence>
<sequence>MSATKYFTMSALNALLAIRRYLIAYPGLDAQTVARSIPTIDADNAGCDFETGIELHERISVDSAFGDPAEGLRYAIANIVSWQHPLWVRLTPYGRERVKTALTRDEEQCLRSAGLFEEPPSEAIVLWWDNLAQTARAAANDRLLAQGREAERLSLAYETARLEALQIPRKPKWVAIEDNGAGYDIRSYDTGPVEPIGRLIEVKSSTQNPPRMVLTRNEWETAVKYGDAFVFHIWVLPAEILQERTVAQIAMHVPADQGSGRWSQVEIKIH</sequence>
<reference evidence="3 4" key="1">
    <citation type="submission" date="2016-10" db="EMBL/GenBank/DDBJ databases">
        <authorList>
            <person name="Varghese N."/>
            <person name="Submissions S."/>
        </authorList>
    </citation>
    <scope>NUCLEOTIDE SEQUENCE [LARGE SCALE GENOMIC DNA]</scope>
    <source>
        <strain evidence="3 4">GAS524</strain>
    </source>
</reference>
<dbReference type="Proteomes" id="UP000198803">
    <property type="component" value="Chromosome I"/>
</dbReference>
<feature type="domain" description="Protein NO VEIN C-terminal" evidence="1">
    <location>
        <begin position="150"/>
        <end position="236"/>
    </location>
</feature>
<gene>
    <name evidence="2" type="ORF">SAMN05444163_8005</name>
    <name evidence="3" type="ORF">SAMN05444163_8197</name>
</gene>
<evidence type="ECO:0000313" key="4">
    <source>
        <dbReference type="Proteomes" id="UP000198803"/>
    </source>
</evidence>
<proteinExistence type="predicted"/>
<keyword evidence="4" id="KW-1185">Reference proteome</keyword>
<protein>
    <recommendedName>
        <fullName evidence="1">Protein NO VEIN C-terminal domain-containing protein</fullName>
    </recommendedName>
</protein>
<organism evidence="3 4">
    <name type="scientific">Bradyrhizobium ottawaense</name>
    <dbReference type="NCBI Taxonomy" id="931866"/>
    <lineage>
        <taxon>Bacteria</taxon>
        <taxon>Pseudomonadati</taxon>
        <taxon>Pseudomonadota</taxon>
        <taxon>Alphaproteobacteria</taxon>
        <taxon>Hyphomicrobiales</taxon>
        <taxon>Nitrobacteraceae</taxon>
        <taxon>Bradyrhizobium</taxon>
    </lineage>
</organism>